<comment type="function">
    <text evidence="10">Catalyzes the attachment of proline to tRNA(Pro) in a two-step reaction: proline is first activated by ATP to form Pro-AMP and then transferred to the acceptor end of tRNA(Pro). As ProRS can inadvertently accommodate and process non-cognate amino acids such as alanine and cysteine, to avoid such errors it has two additional distinct editing activities against alanine. One activity is designated as 'pretransfer' editing and involves the tRNA(Pro)-independent hydrolysis of activated Ala-AMP. The other activity is designated 'posttransfer' editing and involves deacylation of mischarged Ala-tRNA(Pro). The misacylated Cys-tRNA(Pro) is not edited by ProRS.</text>
</comment>
<accession>A0A6Y7Z4I1</accession>
<reference evidence="12" key="2">
    <citation type="submission" date="2020-01" db="EMBL/GenBank/DDBJ databases">
        <authorList>
            <consortium name="NCBI Pathogen Detection Project"/>
        </authorList>
    </citation>
    <scope>NUCLEOTIDE SEQUENCE</scope>
    <source>
        <strain evidence="12">CFIAFB20140017</strain>
    </source>
</reference>
<dbReference type="CDD" id="cd04334">
    <property type="entry name" value="ProRS-INS"/>
    <property type="match status" value="1"/>
</dbReference>
<evidence type="ECO:0000256" key="4">
    <source>
        <dbReference type="ARBA" id="ARBA00022598"/>
    </source>
</evidence>
<dbReference type="InterPro" id="IPR002316">
    <property type="entry name" value="Pro-tRNA-ligase_IIa"/>
</dbReference>
<dbReference type="PANTHER" id="PTHR42753">
    <property type="entry name" value="MITOCHONDRIAL RIBOSOME PROTEIN L39/PROLYL-TRNA LIGASE FAMILY MEMBER"/>
    <property type="match status" value="1"/>
</dbReference>
<keyword evidence="4 10" id="KW-0436">Ligase</keyword>
<dbReference type="CDD" id="cd00779">
    <property type="entry name" value="ProRS_core_prok"/>
    <property type="match status" value="1"/>
</dbReference>
<comment type="caution">
    <text evidence="12">The sequence shown here is derived from an EMBL/GenBank/DDBJ whole genome shotgun (WGS) entry which is preliminary data.</text>
</comment>
<dbReference type="SUPFAM" id="SSF55681">
    <property type="entry name" value="Class II aaRS and biotin synthetases"/>
    <property type="match status" value="1"/>
</dbReference>
<dbReference type="AlphaFoldDB" id="A0A6Y7Z4I1"/>
<dbReference type="Gene3D" id="3.40.50.800">
    <property type="entry name" value="Anticodon-binding domain"/>
    <property type="match status" value="1"/>
</dbReference>
<dbReference type="FunFam" id="3.30.930.10:FF:000043">
    <property type="entry name" value="Proline--tRNA ligase"/>
    <property type="match status" value="1"/>
</dbReference>
<evidence type="ECO:0000256" key="10">
    <source>
        <dbReference type="HAMAP-Rule" id="MF_01569"/>
    </source>
</evidence>
<dbReference type="GO" id="GO:0004827">
    <property type="term" value="F:proline-tRNA ligase activity"/>
    <property type="evidence" value="ECO:0007669"/>
    <property type="project" value="UniProtKB-UniRule"/>
</dbReference>
<dbReference type="InterPro" id="IPR004154">
    <property type="entry name" value="Anticodon-bd"/>
</dbReference>
<dbReference type="Pfam" id="PF00587">
    <property type="entry name" value="tRNA-synt_2b"/>
    <property type="match status" value="1"/>
</dbReference>
<dbReference type="Pfam" id="PF03129">
    <property type="entry name" value="HGTP_anticodon"/>
    <property type="match status" value="1"/>
</dbReference>
<evidence type="ECO:0000256" key="2">
    <source>
        <dbReference type="ARBA" id="ARBA00011738"/>
    </source>
</evidence>
<proteinExistence type="inferred from homology"/>
<dbReference type="CDD" id="cd00861">
    <property type="entry name" value="ProRS_anticodon_short"/>
    <property type="match status" value="1"/>
</dbReference>
<comment type="similarity">
    <text evidence="10">Belongs to the class-II aminoacyl-tRNA synthetase family. ProS type 1 subfamily.</text>
</comment>
<dbReference type="InterPro" id="IPR002314">
    <property type="entry name" value="aa-tRNA-synt_IIb"/>
</dbReference>
<dbReference type="SUPFAM" id="SSF52954">
    <property type="entry name" value="Class II aaRS ABD-related"/>
    <property type="match status" value="1"/>
</dbReference>
<sequence length="568" mass="63379">MRQTMTFIPTLKEVPADAEVKSHQLLLRAGFIRQTASGIYSYLPLATLMLRKIETIIREELEAIGAAELLMPALQPAELWQESGRWNDYGPELMRLKDRASRDFALGPTHEEVITALLRDEVKSYKRLPLTLYQIQTKFRDEKRPRFGLLRGREFIMKDAYSFHATSESLDEVYNLMHQAYSNIFTRCGLEFRSVIADSGSIGGNESKEFMALSDIGEDTIAYSDASDYAANTEMAPVLYMEKKLHELEKDLEKVATPDQKSITDIVGFLEVPIEKTMKSMLYQVDDEVIMVLVRGDHEVNDIKIKNALDATNVELVDPAVAVELLGANFGSLGPINVPENMRVFADNAVKDIVNAVVGANEDGFHYINVNPDRDFSVTSYFDLRMIQVGDLSPDGQGVIKFAEGIEVGHIFKLGTKYSEAMNATILDENGRAQPIIMGCYGIGVSRILSAIAEQSNDENGFVWDKQISPFDLHLIPVNMKSEEQVAFAETLYTSLQDAGFSVLIDDRAERAGVKFADADLIGLPIRITVGKKAAEGVVEVKIRKTGEMIEVRQDELLNTLPILFGDK</sequence>
<dbReference type="NCBIfam" id="NF006625">
    <property type="entry name" value="PRK09194.1"/>
    <property type="match status" value="1"/>
</dbReference>
<dbReference type="PROSITE" id="PS50862">
    <property type="entry name" value="AA_TRNA_LIGASE_II"/>
    <property type="match status" value="1"/>
</dbReference>
<dbReference type="GO" id="GO:0140096">
    <property type="term" value="F:catalytic activity, acting on a protein"/>
    <property type="evidence" value="ECO:0007669"/>
    <property type="project" value="UniProtKB-ARBA"/>
</dbReference>
<dbReference type="NCBIfam" id="TIGR00409">
    <property type="entry name" value="proS_fam_II"/>
    <property type="match status" value="1"/>
</dbReference>
<dbReference type="Gene3D" id="3.30.930.10">
    <property type="entry name" value="Bira Bifunctional Protein, Domain 2"/>
    <property type="match status" value="2"/>
</dbReference>
<dbReference type="InterPro" id="IPR036621">
    <property type="entry name" value="Anticodon-bd_dom_sf"/>
</dbReference>
<dbReference type="InterPro" id="IPR004500">
    <property type="entry name" value="Pro-tRNA-synth_IIa_bac-type"/>
</dbReference>
<comment type="domain">
    <text evidence="10">Consists of three domains: the N-terminal catalytic domain, the editing domain and the C-terminal anticodon-binding domain.</text>
</comment>
<dbReference type="InterPro" id="IPR023717">
    <property type="entry name" value="Pro-tRNA-Synthase_IIa_type1"/>
</dbReference>
<comment type="subunit">
    <text evidence="2 10">Homodimer.</text>
</comment>
<evidence type="ECO:0000256" key="5">
    <source>
        <dbReference type="ARBA" id="ARBA00022741"/>
    </source>
</evidence>
<keyword evidence="6 10" id="KW-0067">ATP-binding</keyword>
<dbReference type="PRINTS" id="PR01046">
    <property type="entry name" value="TRNASYNTHPRO"/>
</dbReference>
<evidence type="ECO:0000313" key="12">
    <source>
        <dbReference type="EMBL" id="HAB7823617.1"/>
    </source>
</evidence>
<keyword evidence="8 10" id="KW-0030">Aminoacyl-tRNA synthetase</keyword>
<dbReference type="InterPro" id="IPR033730">
    <property type="entry name" value="ProRS_core_prok"/>
</dbReference>
<comment type="subcellular location">
    <subcellularLocation>
        <location evidence="1 10">Cytoplasm</location>
    </subcellularLocation>
</comment>
<dbReference type="EMBL" id="DAAIAE010000001">
    <property type="protein sequence ID" value="HAB7823617.1"/>
    <property type="molecule type" value="Genomic_DNA"/>
</dbReference>
<dbReference type="GO" id="GO:0005829">
    <property type="term" value="C:cytosol"/>
    <property type="evidence" value="ECO:0007669"/>
    <property type="project" value="TreeGrafter"/>
</dbReference>
<evidence type="ECO:0000256" key="9">
    <source>
        <dbReference type="ARBA" id="ARBA00047671"/>
    </source>
</evidence>
<dbReference type="GO" id="GO:0005524">
    <property type="term" value="F:ATP binding"/>
    <property type="evidence" value="ECO:0007669"/>
    <property type="project" value="UniProtKB-UniRule"/>
</dbReference>
<evidence type="ECO:0000259" key="11">
    <source>
        <dbReference type="PROSITE" id="PS50862"/>
    </source>
</evidence>
<name>A0A6Y7Z4I1_LISMN</name>
<dbReference type="EC" id="6.1.1.15" evidence="10"/>
<dbReference type="GO" id="GO:0006433">
    <property type="term" value="P:prolyl-tRNA aminoacylation"/>
    <property type="evidence" value="ECO:0007669"/>
    <property type="project" value="UniProtKB-UniRule"/>
</dbReference>
<keyword evidence="7 10" id="KW-0648">Protein biosynthesis</keyword>
<protein>
    <recommendedName>
        <fullName evidence="10">Proline--tRNA ligase</fullName>
        <ecNumber evidence="10">6.1.1.15</ecNumber>
    </recommendedName>
    <alternativeName>
        <fullName evidence="10">Prolyl-tRNA synthetase</fullName>
        <shortName evidence="10">ProRS</shortName>
    </alternativeName>
</protein>
<feature type="domain" description="Aminoacyl-transfer RNA synthetases class-II family profile" evidence="11">
    <location>
        <begin position="49"/>
        <end position="477"/>
    </location>
</feature>
<dbReference type="InterPro" id="IPR044140">
    <property type="entry name" value="ProRS_anticodon_short"/>
</dbReference>
<dbReference type="FunFam" id="3.30.930.10:FF:000088">
    <property type="entry name" value="Proline--tRNA ligase"/>
    <property type="match status" value="1"/>
</dbReference>
<organism evidence="12">
    <name type="scientific">Listeria monocytogenes</name>
    <dbReference type="NCBI Taxonomy" id="1639"/>
    <lineage>
        <taxon>Bacteria</taxon>
        <taxon>Bacillati</taxon>
        <taxon>Bacillota</taxon>
        <taxon>Bacilli</taxon>
        <taxon>Bacillales</taxon>
        <taxon>Listeriaceae</taxon>
        <taxon>Listeria</taxon>
    </lineage>
</organism>
<dbReference type="PANTHER" id="PTHR42753:SF2">
    <property type="entry name" value="PROLINE--TRNA LIGASE"/>
    <property type="match status" value="1"/>
</dbReference>
<comment type="catalytic activity">
    <reaction evidence="9 10">
        <text>tRNA(Pro) + L-proline + ATP = L-prolyl-tRNA(Pro) + AMP + diphosphate</text>
        <dbReference type="Rhea" id="RHEA:14305"/>
        <dbReference type="Rhea" id="RHEA-COMP:9700"/>
        <dbReference type="Rhea" id="RHEA-COMP:9702"/>
        <dbReference type="ChEBI" id="CHEBI:30616"/>
        <dbReference type="ChEBI" id="CHEBI:33019"/>
        <dbReference type="ChEBI" id="CHEBI:60039"/>
        <dbReference type="ChEBI" id="CHEBI:78442"/>
        <dbReference type="ChEBI" id="CHEBI:78532"/>
        <dbReference type="ChEBI" id="CHEBI:456215"/>
        <dbReference type="EC" id="6.1.1.15"/>
    </reaction>
</comment>
<dbReference type="PIRSF" id="PIRSF001535">
    <property type="entry name" value="ProRS_1"/>
    <property type="match status" value="1"/>
</dbReference>
<dbReference type="InterPro" id="IPR050062">
    <property type="entry name" value="Pro-tRNA_synthetase"/>
</dbReference>
<evidence type="ECO:0000256" key="3">
    <source>
        <dbReference type="ARBA" id="ARBA00022490"/>
    </source>
</evidence>
<keyword evidence="5 10" id="KW-0547">Nucleotide-binding</keyword>
<dbReference type="GO" id="GO:0016740">
    <property type="term" value="F:transferase activity"/>
    <property type="evidence" value="ECO:0007669"/>
    <property type="project" value="UniProtKB-ARBA"/>
</dbReference>
<evidence type="ECO:0000256" key="1">
    <source>
        <dbReference type="ARBA" id="ARBA00004496"/>
    </source>
</evidence>
<dbReference type="InterPro" id="IPR045864">
    <property type="entry name" value="aa-tRNA-synth_II/BPL/LPL"/>
</dbReference>
<dbReference type="Pfam" id="PF04073">
    <property type="entry name" value="tRNA_edit"/>
    <property type="match status" value="1"/>
</dbReference>
<dbReference type="HAMAP" id="MF_01569">
    <property type="entry name" value="Pro_tRNA_synth_type1"/>
    <property type="match status" value="1"/>
</dbReference>
<evidence type="ECO:0000256" key="8">
    <source>
        <dbReference type="ARBA" id="ARBA00023146"/>
    </source>
</evidence>
<reference evidence="12" key="1">
    <citation type="journal article" date="2018" name="Genome Biol.">
        <title>SKESA: strategic k-mer extension for scrupulous assemblies.</title>
        <authorList>
            <person name="Souvorov A."/>
            <person name="Agarwala R."/>
            <person name="Lipman D.J."/>
        </authorList>
    </citation>
    <scope>NUCLEOTIDE SEQUENCE</scope>
    <source>
        <strain evidence="12">CFIAFB20140017</strain>
    </source>
</reference>
<gene>
    <name evidence="10" type="primary">proS</name>
    <name evidence="12" type="ORF">GYP67_01855</name>
</gene>
<evidence type="ECO:0000256" key="7">
    <source>
        <dbReference type="ARBA" id="ARBA00022917"/>
    </source>
</evidence>
<dbReference type="InterPro" id="IPR006195">
    <property type="entry name" value="aa-tRNA-synth_II"/>
</dbReference>
<dbReference type="GO" id="GO:0002161">
    <property type="term" value="F:aminoacyl-tRNA deacylase activity"/>
    <property type="evidence" value="ECO:0007669"/>
    <property type="project" value="InterPro"/>
</dbReference>
<dbReference type="InterPro" id="IPR036754">
    <property type="entry name" value="YbaK/aa-tRNA-synt-asso_dom_sf"/>
</dbReference>
<evidence type="ECO:0000256" key="6">
    <source>
        <dbReference type="ARBA" id="ARBA00022840"/>
    </source>
</evidence>
<keyword evidence="3 10" id="KW-0963">Cytoplasm</keyword>
<dbReference type="SUPFAM" id="SSF55826">
    <property type="entry name" value="YbaK/ProRS associated domain"/>
    <property type="match status" value="1"/>
</dbReference>
<dbReference type="InterPro" id="IPR007214">
    <property type="entry name" value="YbaK/aa-tRNA-synth-assoc-dom"/>
</dbReference>
<dbReference type="FunFam" id="3.40.50.800:FF:000011">
    <property type="entry name" value="Proline--tRNA ligase"/>
    <property type="match status" value="1"/>
</dbReference>